<proteinExistence type="predicted"/>
<gene>
    <name evidence="1" type="ORF">H3L94_04235</name>
</gene>
<accession>A0A7D7N6Z5</accession>
<name>A0A7D7N6Z5_9NEIS</name>
<dbReference type="EMBL" id="CP059567">
    <property type="protein sequence ID" value="QMT41243.1"/>
    <property type="molecule type" value="Genomic_DNA"/>
</dbReference>
<organism evidence="1 2">
    <name type="scientific">Neisseria shayeganii</name>
    <dbReference type="NCBI Taxonomy" id="607712"/>
    <lineage>
        <taxon>Bacteria</taxon>
        <taxon>Pseudomonadati</taxon>
        <taxon>Pseudomonadota</taxon>
        <taxon>Betaproteobacteria</taxon>
        <taxon>Neisseriales</taxon>
        <taxon>Neisseriaceae</taxon>
        <taxon>Neisseria</taxon>
    </lineage>
</organism>
<dbReference type="KEGG" id="nsg:H3L94_04235"/>
<sequence>MKTLIAPPEFEVVSFGGETYPVQDGKVSVPDEAAPYLYQYGFANEEKPAKPKSAKAAEAATS</sequence>
<evidence type="ECO:0000313" key="1">
    <source>
        <dbReference type="EMBL" id="QMT41243.1"/>
    </source>
</evidence>
<dbReference type="Proteomes" id="UP000514752">
    <property type="component" value="Chromosome"/>
</dbReference>
<dbReference type="RefSeq" id="WP_182122789.1">
    <property type="nucleotide sequence ID" value="NZ_CP059567.1"/>
</dbReference>
<protein>
    <submittedName>
        <fullName evidence="1">Uncharacterized protein</fullName>
    </submittedName>
</protein>
<evidence type="ECO:0000313" key="2">
    <source>
        <dbReference type="Proteomes" id="UP000514752"/>
    </source>
</evidence>
<reference evidence="1 2" key="1">
    <citation type="submission" date="2020-07" db="EMBL/GenBank/DDBJ databases">
        <title>Genomic diversity of species in the Neisseriaceae family.</title>
        <authorList>
            <person name="Vincent A.T."/>
            <person name="Bernet E."/>
            <person name="Veyrier F.J."/>
        </authorList>
    </citation>
    <scope>NUCLEOTIDE SEQUENCE [LARGE SCALE GENOMIC DNA]</scope>
    <source>
        <strain evidence="1 2">DSM 22244</strain>
    </source>
</reference>
<dbReference type="AlphaFoldDB" id="A0A7D7N6Z5"/>